<dbReference type="SUPFAM" id="SSF55729">
    <property type="entry name" value="Acyl-CoA N-acyltransferases (Nat)"/>
    <property type="match status" value="1"/>
</dbReference>
<evidence type="ECO:0000259" key="1">
    <source>
        <dbReference type="PROSITE" id="PS51186"/>
    </source>
</evidence>
<sequence>MMEVRPITSEELSSAIDLKVRCWQEELAGIMDHELSFAQELSFFAEWAESEKEYEDRRILLGAFQNGKLLGAAFGSFAELEDAENAMELNGLWVEEEYRGKGISLSLLKALIREYLDLGRDKMVVYSHHFAPSNQYYRKLHGEMIRQEKQLDGQLLVDVFLHPLNLLDRKLSEMVLKHGEEIDEP</sequence>
<dbReference type="EMBL" id="JAFNJU010000007">
    <property type="protein sequence ID" value="MBO1265387.1"/>
    <property type="molecule type" value="Genomic_DNA"/>
</dbReference>
<dbReference type="Pfam" id="PF00583">
    <property type="entry name" value="Acetyltransf_1"/>
    <property type="match status" value="1"/>
</dbReference>
<comment type="caution">
    <text evidence="2">The sequence shown here is derived from an EMBL/GenBank/DDBJ whole genome shotgun (WGS) entry which is preliminary data.</text>
</comment>
<reference evidence="2" key="1">
    <citation type="submission" date="2021-03" db="EMBL/GenBank/DDBJ databases">
        <title>Proteiniclasticum marinus sp. nov., isolated from tidal flat sediment.</title>
        <authorList>
            <person name="Namirimu T."/>
            <person name="Yang J.-A."/>
            <person name="Yang S.-H."/>
            <person name="Kim Y.-J."/>
            <person name="Kwon K.K."/>
        </authorList>
    </citation>
    <scope>NUCLEOTIDE SEQUENCE</scope>
    <source>
        <strain evidence="2">SCR006</strain>
    </source>
</reference>
<dbReference type="Proteomes" id="UP000664218">
    <property type="component" value="Unassembled WGS sequence"/>
</dbReference>
<dbReference type="InterPro" id="IPR016181">
    <property type="entry name" value="Acyl_CoA_acyltransferase"/>
</dbReference>
<dbReference type="GO" id="GO:0016747">
    <property type="term" value="F:acyltransferase activity, transferring groups other than amino-acyl groups"/>
    <property type="evidence" value="ECO:0007669"/>
    <property type="project" value="InterPro"/>
</dbReference>
<dbReference type="Gene3D" id="3.40.630.30">
    <property type="match status" value="1"/>
</dbReference>
<dbReference type="RefSeq" id="WP_207599909.1">
    <property type="nucleotide sequence ID" value="NZ_JAFNJU010000007.1"/>
</dbReference>
<proteinExistence type="predicted"/>
<keyword evidence="3" id="KW-1185">Reference proteome</keyword>
<dbReference type="InterPro" id="IPR000182">
    <property type="entry name" value="GNAT_dom"/>
</dbReference>
<dbReference type="AlphaFoldDB" id="A0A939HCD9"/>
<gene>
    <name evidence="2" type="ORF">J3A84_10125</name>
</gene>
<dbReference type="CDD" id="cd04301">
    <property type="entry name" value="NAT_SF"/>
    <property type="match status" value="1"/>
</dbReference>
<name>A0A939HCD9_9CLOT</name>
<organism evidence="2 3">
    <name type="scientific">Proteiniclasticum aestuarii</name>
    <dbReference type="NCBI Taxonomy" id="2817862"/>
    <lineage>
        <taxon>Bacteria</taxon>
        <taxon>Bacillati</taxon>
        <taxon>Bacillota</taxon>
        <taxon>Clostridia</taxon>
        <taxon>Eubacteriales</taxon>
        <taxon>Clostridiaceae</taxon>
        <taxon>Proteiniclasticum</taxon>
    </lineage>
</organism>
<accession>A0A939HCD9</accession>
<protein>
    <submittedName>
        <fullName evidence="2">GNAT family N-acetyltransferase</fullName>
    </submittedName>
</protein>
<dbReference type="PROSITE" id="PS51186">
    <property type="entry name" value="GNAT"/>
    <property type="match status" value="1"/>
</dbReference>
<feature type="domain" description="N-acetyltransferase" evidence="1">
    <location>
        <begin position="2"/>
        <end position="167"/>
    </location>
</feature>
<evidence type="ECO:0000313" key="2">
    <source>
        <dbReference type="EMBL" id="MBO1265387.1"/>
    </source>
</evidence>
<evidence type="ECO:0000313" key="3">
    <source>
        <dbReference type="Proteomes" id="UP000664218"/>
    </source>
</evidence>